<dbReference type="GO" id="GO:0000160">
    <property type="term" value="P:phosphorelay signal transduction system"/>
    <property type="evidence" value="ECO:0007669"/>
    <property type="project" value="InterPro"/>
</dbReference>
<dbReference type="RefSeq" id="WP_083458219.1">
    <property type="nucleotide sequence ID" value="NZ_CP011125.1"/>
</dbReference>
<evidence type="ECO:0000256" key="1">
    <source>
        <dbReference type="ARBA" id="ARBA00022553"/>
    </source>
</evidence>
<organism evidence="5 6">
    <name type="scientific">Sandaracinus amylolyticus</name>
    <dbReference type="NCBI Taxonomy" id="927083"/>
    <lineage>
        <taxon>Bacteria</taxon>
        <taxon>Pseudomonadati</taxon>
        <taxon>Myxococcota</taxon>
        <taxon>Polyangia</taxon>
        <taxon>Polyangiales</taxon>
        <taxon>Sandaracinaceae</taxon>
        <taxon>Sandaracinus</taxon>
    </lineage>
</organism>
<keyword evidence="1 2" id="KW-0597">Phosphoprotein</keyword>
<protein>
    <submittedName>
        <fullName evidence="5">Signal transduction response regulator</fullName>
    </submittedName>
</protein>
<dbReference type="OrthoDB" id="9816343at2"/>
<dbReference type="InterPro" id="IPR001789">
    <property type="entry name" value="Sig_transdc_resp-reg_receiver"/>
</dbReference>
<dbReference type="Proteomes" id="UP000034883">
    <property type="component" value="Chromosome"/>
</dbReference>
<dbReference type="Pfam" id="PF00072">
    <property type="entry name" value="Response_reg"/>
    <property type="match status" value="1"/>
</dbReference>
<proteinExistence type="predicted"/>
<evidence type="ECO:0000313" key="6">
    <source>
        <dbReference type="Proteomes" id="UP000034883"/>
    </source>
</evidence>
<dbReference type="PROSITE" id="PS50110">
    <property type="entry name" value="RESPONSE_REGULATORY"/>
    <property type="match status" value="1"/>
</dbReference>
<dbReference type="KEGG" id="samy:DB32_007344"/>
<feature type="domain" description="Response regulatory" evidence="4">
    <location>
        <begin position="30"/>
        <end position="146"/>
    </location>
</feature>
<dbReference type="PANTHER" id="PTHR44591">
    <property type="entry name" value="STRESS RESPONSE REGULATOR PROTEIN 1"/>
    <property type="match status" value="1"/>
</dbReference>
<feature type="region of interest" description="Disordered" evidence="3">
    <location>
        <begin position="1"/>
        <end position="25"/>
    </location>
</feature>
<evidence type="ECO:0000313" key="5">
    <source>
        <dbReference type="EMBL" id="AKF10195.1"/>
    </source>
</evidence>
<feature type="modified residue" description="4-aspartylphosphate" evidence="2">
    <location>
        <position position="79"/>
    </location>
</feature>
<dbReference type="InterPro" id="IPR011006">
    <property type="entry name" value="CheY-like_superfamily"/>
</dbReference>
<evidence type="ECO:0000259" key="4">
    <source>
        <dbReference type="PROSITE" id="PS50110"/>
    </source>
</evidence>
<keyword evidence="6" id="KW-1185">Reference proteome</keyword>
<reference evidence="5 6" key="1">
    <citation type="submission" date="2015-03" db="EMBL/GenBank/DDBJ databases">
        <title>Genome assembly of Sandaracinus amylolyticus DSM 53668.</title>
        <authorList>
            <person name="Sharma G."/>
            <person name="Subramanian S."/>
        </authorList>
    </citation>
    <scope>NUCLEOTIDE SEQUENCE [LARGE SCALE GENOMIC DNA]</scope>
    <source>
        <strain evidence="5 6">DSM 53668</strain>
    </source>
</reference>
<dbReference type="SMART" id="SM00448">
    <property type="entry name" value="REC"/>
    <property type="match status" value="1"/>
</dbReference>
<accession>A0A0F6YLR5</accession>
<sequence length="151" mass="16399">MTAKKTTSAKKPGAKRATGEHAKGAGDEPLVLIADDFGDAREMYREYLVFSGFRAAEARDGKEAIERAHELAPSVILMDLAMPSMDGWEATRRLKADARTKKIPVIAITGHALSGDAERARAAGCDGVLSKPCLPERVVEEVRRVLARRRA</sequence>
<dbReference type="AlphaFoldDB" id="A0A0F6YLR5"/>
<dbReference type="STRING" id="927083.DB32_007344"/>
<gene>
    <name evidence="5" type="ORF">DB32_007344</name>
</gene>
<evidence type="ECO:0000256" key="2">
    <source>
        <dbReference type="PROSITE-ProRule" id="PRU00169"/>
    </source>
</evidence>
<evidence type="ECO:0000256" key="3">
    <source>
        <dbReference type="SAM" id="MobiDB-lite"/>
    </source>
</evidence>
<dbReference type="SUPFAM" id="SSF52172">
    <property type="entry name" value="CheY-like"/>
    <property type="match status" value="1"/>
</dbReference>
<dbReference type="EMBL" id="CP011125">
    <property type="protein sequence ID" value="AKF10195.1"/>
    <property type="molecule type" value="Genomic_DNA"/>
</dbReference>
<dbReference type="InterPro" id="IPR050595">
    <property type="entry name" value="Bact_response_regulator"/>
</dbReference>
<dbReference type="PANTHER" id="PTHR44591:SF23">
    <property type="entry name" value="CHEY SUBFAMILY"/>
    <property type="match status" value="1"/>
</dbReference>
<dbReference type="Gene3D" id="3.40.50.2300">
    <property type="match status" value="1"/>
</dbReference>
<name>A0A0F6YLR5_9BACT</name>